<protein>
    <submittedName>
        <fullName evidence="1">Uncharacterized protein</fullName>
    </submittedName>
</protein>
<reference evidence="1" key="1">
    <citation type="submission" date="2019-10" db="EMBL/GenBank/DDBJ databases">
        <authorList>
            <consortium name="DOE Joint Genome Institute"/>
            <person name="Kuo A."/>
            <person name="Miyauchi S."/>
            <person name="Kiss E."/>
            <person name="Drula E."/>
            <person name="Kohler A."/>
            <person name="Sanchez-Garcia M."/>
            <person name="Andreopoulos B."/>
            <person name="Barry K.W."/>
            <person name="Bonito G."/>
            <person name="Buee M."/>
            <person name="Carver A."/>
            <person name="Chen C."/>
            <person name="Cichocki N."/>
            <person name="Clum A."/>
            <person name="Culley D."/>
            <person name="Crous P.W."/>
            <person name="Fauchery L."/>
            <person name="Girlanda M."/>
            <person name="Hayes R."/>
            <person name="Keri Z."/>
            <person name="Labutti K."/>
            <person name="Lipzen A."/>
            <person name="Lombard V."/>
            <person name="Magnuson J."/>
            <person name="Maillard F."/>
            <person name="Morin E."/>
            <person name="Murat C."/>
            <person name="Nolan M."/>
            <person name="Ohm R."/>
            <person name="Pangilinan J."/>
            <person name="Pereira M."/>
            <person name="Perotto S."/>
            <person name="Peter M."/>
            <person name="Riley R."/>
            <person name="Sitrit Y."/>
            <person name="Stielow B."/>
            <person name="Szollosi G."/>
            <person name="Zifcakova L."/>
            <person name="Stursova M."/>
            <person name="Spatafora J.W."/>
            <person name="Tedersoo L."/>
            <person name="Vaario L.-M."/>
            <person name="Yamada A."/>
            <person name="Yan M."/>
            <person name="Wang P."/>
            <person name="Xu J."/>
            <person name="Bruns T."/>
            <person name="Baldrian P."/>
            <person name="Vilgalys R."/>
            <person name="Henrissat B."/>
            <person name="Grigoriev I.V."/>
            <person name="Hibbett D."/>
            <person name="Nagy L.G."/>
            <person name="Martin F.M."/>
        </authorList>
    </citation>
    <scope>NUCLEOTIDE SEQUENCE</scope>
    <source>
        <strain evidence="1">P2</strain>
    </source>
</reference>
<name>A0ACB6ZP30_THEGA</name>
<accession>A0ACB6ZP30</accession>
<keyword evidence="2" id="KW-1185">Reference proteome</keyword>
<dbReference type="EMBL" id="MU117977">
    <property type="protein sequence ID" value="KAF9651198.1"/>
    <property type="molecule type" value="Genomic_DNA"/>
</dbReference>
<comment type="caution">
    <text evidence="1">The sequence shown here is derived from an EMBL/GenBank/DDBJ whole genome shotgun (WGS) entry which is preliminary data.</text>
</comment>
<evidence type="ECO:0000313" key="2">
    <source>
        <dbReference type="Proteomes" id="UP000886501"/>
    </source>
</evidence>
<reference evidence="1" key="2">
    <citation type="journal article" date="2020" name="Nat. Commun.">
        <title>Large-scale genome sequencing of mycorrhizal fungi provides insights into the early evolution of symbiotic traits.</title>
        <authorList>
            <person name="Miyauchi S."/>
            <person name="Kiss E."/>
            <person name="Kuo A."/>
            <person name="Drula E."/>
            <person name="Kohler A."/>
            <person name="Sanchez-Garcia M."/>
            <person name="Morin E."/>
            <person name="Andreopoulos B."/>
            <person name="Barry K.W."/>
            <person name="Bonito G."/>
            <person name="Buee M."/>
            <person name="Carver A."/>
            <person name="Chen C."/>
            <person name="Cichocki N."/>
            <person name="Clum A."/>
            <person name="Culley D."/>
            <person name="Crous P.W."/>
            <person name="Fauchery L."/>
            <person name="Girlanda M."/>
            <person name="Hayes R.D."/>
            <person name="Keri Z."/>
            <person name="LaButti K."/>
            <person name="Lipzen A."/>
            <person name="Lombard V."/>
            <person name="Magnuson J."/>
            <person name="Maillard F."/>
            <person name="Murat C."/>
            <person name="Nolan M."/>
            <person name="Ohm R.A."/>
            <person name="Pangilinan J."/>
            <person name="Pereira M.F."/>
            <person name="Perotto S."/>
            <person name="Peter M."/>
            <person name="Pfister S."/>
            <person name="Riley R."/>
            <person name="Sitrit Y."/>
            <person name="Stielow J.B."/>
            <person name="Szollosi G."/>
            <person name="Zifcakova L."/>
            <person name="Stursova M."/>
            <person name="Spatafora J.W."/>
            <person name="Tedersoo L."/>
            <person name="Vaario L.M."/>
            <person name="Yamada A."/>
            <person name="Yan M."/>
            <person name="Wang P."/>
            <person name="Xu J."/>
            <person name="Bruns T."/>
            <person name="Baldrian P."/>
            <person name="Vilgalys R."/>
            <person name="Dunand C."/>
            <person name="Henrissat B."/>
            <person name="Grigoriev I.V."/>
            <person name="Hibbett D."/>
            <person name="Nagy L.G."/>
            <person name="Martin F.M."/>
        </authorList>
    </citation>
    <scope>NUCLEOTIDE SEQUENCE</scope>
    <source>
        <strain evidence="1">P2</strain>
    </source>
</reference>
<dbReference type="Proteomes" id="UP000886501">
    <property type="component" value="Unassembled WGS sequence"/>
</dbReference>
<gene>
    <name evidence="1" type="ORF">BDM02DRAFT_3110907</name>
</gene>
<proteinExistence type="predicted"/>
<organism evidence="1 2">
    <name type="scientific">Thelephora ganbajun</name>
    <name type="common">Ganba fungus</name>
    <dbReference type="NCBI Taxonomy" id="370292"/>
    <lineage>
        <taxon>Eukaryota</taxon>
        <taxon>Fungi</taxon>
        <taxon>Dikarya</taxon>
        <taxon>Basidiomycota</taxon>
        <taxon>Agaricomycotina</taxon>
        <taxon>Agaricomycetes</taxon>
        <taxon>Thelephorales</taxon>
        <taxon>Thelephoraceae</taxon>
        <taxon>Thelephora</taxon>
    </lineage>
</organism>
<evidence type="ECO:0000313" key="1">
    <source>
        <dbReference type="EMBL" id="KAF9651198.1"/>
    </source>
</evidence>
<sequence>MTTEIQISGDTATVVSPQGPYPPPDMSTPLIKFPPFPETLEGASIIPFSQFRPKGIKKRLVPDSDYPDLDGHGRPTVRLKVAHTSTSSDKWKKKKRRFGEGDDGVVRRYVWYEEWAKEEDSRKTLVDYSMPLADRLIQAACDFKERSWGNIVLRLNETFDAFRVYVGLLSSHPIPTLNKGIQNGSDDDDDEEDYEEEMAAYNPITDPTKAGGDLYPLIDPSEAERHPETKEERAMRVFLKDPERALKIFFTSYFIDRGLMWKESRCVDAPELVRFFISFLIRNNVYSDVPLNDKLKRCLKFLETARKELPATFAISKALDDPFSKGCCSLWGRTVQTIDLGEEYAEPPKTQKMEELENAIIDHDKITSREGTWMNVGEEIEGGDNTNGWGTWGQPQTGGGGGGGWGSAVEGGWGSAGKEYNSFDDNPESGWNVDPLPTLTTLLGPTNLPLTHTTGIFEASMRKIVGLIPPSVMRAEGSLPDSPASGVEEGLDRRFGKIVLGPWIGWDCGRETILDKPTILPRSRCPVKTESKVDQEVEGAHDPYKDNITVLVEPAALKTMVIGVGISANWVQITRADEDGNPAGGGRDMWYMEQVTHVIPSFYLA</sequence>